<dbReference type="EMBL" id="CP109822">
    <property type="protein sequence ID" value="XAE52332.1"/>
    <property type="molecule type" value="Genomic_DNA"/>
</dbReference>
<protein>
    <submittedName>
        <fullName evidence="2">Uncharacterized protein</fullName>
    </submittedName>
</protein>
<accession>A0ABZ3DUZ6</accession>
<evidence type="ECO:0000313" key="3">
    <source>
        <dbReference type="Proteomes" id="UP001448498"/>
    </source>
</evidence>
<name>A0ABZ3DUZ6_9BURK</name>
<sequence length="121" mass="13743">MNEIVEHVDARSDPVEAGDETGRQCKEREREKNEKQIAHDIHRYFRIPVESRRSIPLGLDQCMKQIDKERERQRAGDPQHGFPLFSYARQRRATVGAAGPAVSAQARMTPPCSSGEWDATV</sequence>
<gene>
    <name evidence="2" type="ORF">OHZ10_22630</name>
</gene>
<dbReference type="Proteomes" id="UP001448498">
    <property type="component" value="Chromosome 3"/>
</dbReference>
<dbReference type="RefSeq" id="WP_230950415.1">
    <property type="nucleotide sequence ID" value="NZ_CP109822.1"/>
</dbReference>
<feature type="region of interest" description="Disordered" evidence="1">
    <location>
        <begin position="98"/>
        <end position="121"/>
    </location>
</feature>
<proteinExistence type="predicted"/>
<evidence type="ECO:0000313" key="2">
    <source>
        <dbReference type="EMBL" id="XAE52332.1"/>
    </source>
</evidence>
<evidence type="ECO:0000256" key="1">
    <source>
        <dbReference type="SAM" id="MobiDB-lite"/>
    </source>
</evidence>
<keyword evidence="3" id="KW-1185">Reference proteome</keyword>
<feature type="region of interest" description="Disordered" evidence="1">
    <location>
        <begin position="1"/>
        <end position="34"/>
    </location>
</feature>
<reference evidence="2 3" key="1">
    <citation type="submission" date="2022-10" db="EMBL/GenBank/DDBJ databases">
        <title>Genomic of Burkholderia cepacia PN-1.</title>
        <authorList>
            <person name="Yang Y."/>
            <person name="Guan H."/>
            <person name="Huang J."/>
        </authorList>
    </citation>
    <scope>NUCLEOTIDE SEQUENCE [LARGE SCALE GENOMIC DNA]</scope>
    <source>
        <strain evidence="2 3">PN-1</strain>
    </source>
</reference>
<organism evidence="2 3">
    <name type="scientific">Burkholderia arboris</name>
    <dbReference type="NCBI Taxonomy" id="488730"/>
    <lineage>
        <taxon>Bacteria</taxon>
        <taxon>Pseudomonadati</taxon>
        <taxon>Pseudomonadota</taxon>
        <taxon>Betaproteobacteria</taxon>
        <taxon>Burkholderiales</taxon>
        <taxon>Burkholderiaceae</taxon>
        <taxon>Burkholderia</taxon>
        <taxon>Burkholderia cepacia complex</taxon>
    </lineage>
</organism>